<dbReference type="RefSeq" id="WP_070750696.1">
    <property type="nucleotide sequence ID" value="NZ_CABJDH010000001.1"/>
</dbReference>
<protein>
    <submittedName>
        <fullName evidence="1">Uncharacterized protein</fullName>
    </submittedName>
</protein>
<name>A0A1H6C295_BACT4</name>
<sequence length="91" mass="10332">MKSKSDICFDLAYLIGIVYLGLCLFNGENVFTHLYWTRLGILILMGICAILDIVSFINKVFIRKVKPTTISYIRMAERIACIILLVLCGLQ</sequence>
<proteinExistence type="predicted"/>
<reference evidence="1 2" key="1">
    <citation type="submission" date="2018-08" db="EMBL/GenBank/DDBJ databases">
        <title>A genome reference for cultivated species of the human gut microbiota.</title>
        <authorList>
            <person name="Zou Y."/>
            <person name="Xue W."/>
            <person name="Luo G."/>
        </authorList>
    </citation>
    <scope>NUCLEOTIDE SEQUENCE [LARGE SCALE GENOMIC DNA]</scope>
    <source>
        <strain evidence="1 2">AM30-26</strain>
    </source>
</reference>
<evidence type="ECO:0000313" key="1">
    <source>
        <dbReference type="EMBL" id="RHD90795.1"/>
    </source>
</evidence>
<dbReference type="Proteomes" id="UP000284785">
    <property type="component" value="Unassembled WGS sequence"/>
</dbReference>
<dbReference type="AlphaFoldDB" id="A0A1H6C295"/>
<gene>
    <name evidence="1" type="ORF">DW780_02180</name>
</gene>
<accession>A0A1H6C295</accession>
<dbReference type="EMBL" id="QSJP01000002">
    <property type="protein sequence ID" value="RHD90795.1"/>
    <property type="molecule type" value="Genomic_DNA"/>
</dbReference>
<organism evidence="1 2">
    <name type="scientific">Bacteroides thetaiotaomicron</name>
    <dbReference type="NCBI Taxonomy" id="818"/>
    <lineage>
        <taxon>Bacteria</taxon>
        <taxon>Pseudomonadati</taxon>
        <taxon>Bacteroidota</taxon>
        <taxon>Bacteroidia</taxon>
        <taxon>Bacteroidales</taxon>
        <taxon>Bacteroidaceae</taxon>
        <taxon>Bacteroides</taxon>
    </lineage>
</organism>
<comment type="caution">
    <text evidence="1">The sequence shown here is derived from an EMBL/GenBank/DDBJ whole genome shotgun (WGS) entry which is preliminary data.</text>
</comment>
<evidence type="ECO:0000313" key="2">
    <source>
        <dbReference type="Proteomes" id="UP000284785"/>
    </source>
</evidence>